<dbReference type="NCBIfam" id="NF003716">
    <property type="entry name" value="PRK05326.1-3"/>
    <property type="match status" value="1"/>
</dbReference>
<keyword evidence="3" id="KW-0050">Antiport</keyword>
<feature type="transmembrane region" description="Helical" evidence="9">
    <location>
        <begin position="6"/>
        <end position="27"/>
    </location>
</feature>
<keyword evidence="2" id="KW-0813">Transport</keyword>
<reference evidence="12" key="1">
    <citation type="journal article" date="2019" name="Int. J. Syst. Evol. Microbiol.">
        <title>The Global Catalogue of Microorganisms (GCM) 10K type strain sequencing project: providing services to taxonomists for standard genome sequencing and annotation.</title>
        <authorList>
            <consortium name="The Broad Institute Genomics Platform"/>
            <consortium name="The Broad Institute Genome Sequencing Center for Infectious Disease"/>
            <person name="Wu L."/>
            <person name="Ma J."/>
        </authorList>
    </citation>
    <scope>NUCLEOTIDE SEQUENCE [LARGE SCALE GENOMIC DNA]</scope>
    <source>
        <strain evidence="12">JCM 30774</strain>
    </source>
</reference>
<evidence type="ECO:0000256" key="3">
    <source>
        <dbReference type="ARBA" id="ARBA00022449"/>
    </source>
</evidence>
<evidence type="ECO:0000256" key="7">
    <source>
        <dbReference type="ARBA" id="ARBA00023065"/>
    </source>
</evidence>
<feature type="transmembrane region" description="Helical" evidence="9">
    <location>
        <begin position="92"/>
        <end position="117"/>
    </location>
</feature>
<feature type="domain" description="Cation/H+ exchanger transmembrane" evidence="10">
    <location>
        <begin position="17"/>
        <end position="391"/>
    </location>
</feature>
<comment type="subcellular location">
    <subcellularLocation>
        <location evidence="1">Cell membrane</location>
        <topology evidence="1">Multi-pass membrane protein</topology>
    </subcellularLocation>
</comment>
<evidence type="ECO:0000256" key="1">
    <source>
        <dbReference type="ARBA" id="ARBA00004651"/>
    </source>
</evidence>
<evidence type="ECO:0000313" key="11">
    <source>
        <dbReference type="EMBL" id="MFD1383038.1"/>
    </source>
</evidence>
<keyword evidence="4" id="KW-1003">Cell membrane</keyword>
<keyword evidence="8 9" id="KW-0472">Membrane</keyword>
<feature type="transmembrane region" description="Helical" evidence="9">
    <location>
        <begin position="162"/>
        <end position="181"/>
    </location>
</feature>
<dbReference type="InterPro" id="IPR038770">
    <property type="entry name" value="Na+/solute_symporter_sf"/>
</dbReference>
<evidence type="ECO:0000256" key="8">
    <source>
        <dbReference type="ARBA" id="ARBA00023136"/>
    </source>
</evidence>
<gene>
    <name evidence="11" type="ORF">ACFQ45_06655</name>
</gene>
<dbReference type="RefSeq" id="WP_377366215.1">
    <property type="nucleotide sequence ID" value="NZ_JBHTMN010000007.1"/>
</dbReference>
<dbReference type="Gene3D" id="1.20.1530.20">
    <property type="match status" value="1"/>
</dbReference>
<keyword evidence="7" id="KW-0406">Ion transport</keyword>
<accession>A0ABW4B0D9</accession>
<evidence type="ECO:0000259" key="10">
    <source>
        <dbReference type="Pfam" id="PF00999"/>
    </source>
</evidence>
<feature type="transmembrane region" description="Helical" evidence="9">
    <location>
        <begin position="193"/>
        <end position="212"/>
    </location>
</feature>
<feature type="transmembrane region" description="Helical" evidence="9">
    <location>
        <begin position="363"/>
        <end position="383"/>
    </location>
</feature>
<dbReference type="NCBIfam" id="NF003714">
    <property type="entry name" value="PRK05326.1-1"/>
    <property type="match status" value="1"/>
</dbReference>
<feature type="transmembrane region" description="Helical" evidence="9">
    <location>
        <begin position="34"/>
        <end position="53"/>
    </location>
</feature>
<dbReference type="NCBIfam" id="NF003715">
    <property type="entry name" value="PRK05326.1-2"/>
    <property type="match status" value="1"/>
</dbReference>
<evidence type="ECO:0000313" key="12">
    <source>
        <dbReference type="Proteomes" id="UP001597059"/>
    </source>
</evidence>
<dbReference type="Proteomes" id="UP001597059">
    <property type="component" value="Unassembled WGS sequence"/>
</dbReference>
<protein>
    <submittedName>
        <fullName evidence="11">Potassium/proton antiporter</fullName>
    </submittedName>
</protein>
<dbReference type="EMBL" id="JBHTMN010000007">
    <property type="protein sequence ID" value="MFD1383038.1"/>
    <property type="molecule type" value="Genomic_DNA"/>
</dbReference>
<evidence type="ECO:0000256" key="6">
    <source>
        <dbReference type="ARBA" id="ARBA00022989"/>
    </source>
</evidence>
<keyword evidence="6 9" id="KW-1133">Transmembrane helix</keyword>
<feature type="transmembrane region" description="Helical" evidence="9">
    <location>
        <begin position="278"/>
        <end position="295"/>
    </location>
</feature>
<keyword evidence="12" id="KW-1185">Reference proteome</keyword>
<organism evidence="11 12">
    <name type="scientific">Rhodanobacter aciditrophus</name>
    <dbReference type="NCBI Taxonomy" id="1623218"/>
    <lineage>
        <taxon>Bacteria</taxon>
        <taxon>Pseudomonadati</taxon>
        <taxon>Pseudomonadota</taxon>
        <taxon>Gammaproteobacteria</taxon>
        <taxon>Lysobacterales</taxon>
        <taxon>Rhodanobacteraceae</taxon>
        <taxon>Rhodanobacter</taxon>
    </lineage>
</organism>
<dbReference type="PANTHER" id="PTHR32507:SF7">
    <property type="entry name" value="K(+)_H(+) ANTIPORTER NHAP2"/>
    <property type="match status" value="1"/>
</dbReference>
<proteinExistence type="predicted"/>
<evidence type="ECO:0000256" key="4">
    <source>
        <dbReference type="ARBA" id="ARBA00022475"/>
    </source>
</evidence>
<feature type="transmembrane region" description="Helical" evidence="9">
    <location>
        <begin position="123"/>
        <end position="141"/>
    </location>
</feature>
<keyword evidence="5 9" id="KW-0812">Transmembrane</keyword>
<name>A0ABW4B0D9_9GAMM</name>
<evidence type="ECO:0000256" key="9">
    <source>
        <dbReference type="SAM" id="Phobius"/>
    </source>
</evidence>
<feature type="transmembrane region" description="Helical" evidence="9">
    <location>
        <begin position="301"/>
        <end position="325"/>
    </location>
</feature>
<dbReference type="PANTHER" id="PTHR32507">
    <property type="entry name" value="NA(+)/H(+) ANTIPORTER 1"/>
    <property type="match status" value="1"/>
</dbReference>
<dbReference type="Pfam" id="PF00999">
    <property type="entry name" value="Na_H_Exchanger"/>
    <property type="match status" value="1"/>
</dbReference>
<feature type="transmembrane region" description="Helical" evidence="9">
    <location>
        <begin position="59"/>
        <end position="80"/>
    </location>
</feature>
<feature type="transmembrane region" description="Helical" evidence="9">
    <location>
        <begin position="337"/>
        <end position="357"/>
    </location>
</feature>
<comment type="caution">
    <text evidence="11">The sequence shown here is derived from an EMBL/GenBank/DDBJ whole genome shotgun (WGS) entry which is preliminary data.</text>
</comment>
<dbReference type="InterPro" id="IPR006153">
    <property type="entry name" value="Cation/H_exchanger_TM"/>
</dbReference>
<evidence type="ECO:0000256" key="2">
    <source>
        <dbReference type="ARBA" id="ARBA00022448"/>
    </source>
</evidence>
<evidence type="ECO:0000256" key="5">
    <source>
        <dbReference type="ARBA" id="ARBA00022692"/>
    </source>
</evidence>
<sequence length="580" mass="63324">MTIEISSQYIFLAGLLALLSILASVLSRRLGAPLLLIFLVVGMLAGEDGIGGIQFDNSGLAFLFGNLALAAILLDGGLGTRKETFSISLKPAFMLATVGVLVTAGLTGAAVHFLLGFPWKESILMGAIIGSTDAAAVFGLIRNAGLRLKERTGATLEIESGANDPMAIFLTITMVELISTSNTNLGLAMLLELVQQMGLGLLIGLSGGYVLNRVLPKLHLTSSLYPLLVTSAGLSIFGITNLWGGSGFLAIYIVGVMLGNSTNMPYKKDVHRFHDGMAWLSQIGMFLMLGLLVVPSQIGPVIIPALAIGAVLIFIARPIAVLLSLLPFHFPWREQVFISWCGLRGAVPIILALYPSLSGVEQTPIYFNLVFVVVIMSLVLQGWTIPQVARWLKLELPDKAATPSSFSLAFDDYHNRHILVYHVPEDSDLVGSPLESLPTTQYSRPMGVMRSGQLLLEPDQALQALDKAAFFSQVEDDQELNRAFTPGQALQRTTMSQFYGDFVVNSDAKLRDLAYNYFFFMEEKYLDSTVKEFFLDKFRGHVVVGDKYRFGEIELTVRELEAGEITQFGLKIIRSKTHHN</sequence>